<reference evidence="1 2" key="1">
    <citation type="submission" date="2022-02" db="EMBL/GenBank/DDBJ databases">
        <authorList>
            <person name="Min J."/>
        </authorList>
    </citation>
    <scope>NUCLEOTIDE SEQUENCE [LARGE SCALE GENOMIC DNA]</scope>
    <source>
        <strain evidence="1 2">GR10-1</strain>
    </source>
</reference>
<evidence type="ECO:0000313" key="1">
    <source>
        <dbReference type="EMBL" id="MCH5597928.1"/>
    </source>
</evidence>
<accession>A0ABS9SHS9</accession>
<protein>
    <submittedName>
        <fullName evidence="1">Conjugative transposon protein TraN</fullName>
    </submittedName>
</protein>
<organism evidence="1 2">
    <name type="scientific">Niabella ginsengisoli</name>
    <dbReference type="NCBI Taxonomy" id="522298"/>
    <lineage>
        <taxon>Bacteria</taxon>
        <taxon>Pseudomonadati</taxon>
        <taxon>Bacteroidota</taxon>
        <taxon>Chitinophagia</taxon>
        <taxon>Chitinophagales</taxon>
        <taxon>Chitinophagaceae</taxon>
        <taxon>Niabella</taxon>
    </lineage>
</organism>
<keyword evidence="2" id="KW-1185">Reference proteome</keyword>
<name>A0ABS9SHS9_9BACT</name>
<gene>
    <name evidence="1" type="primary">traN</name>
    <name evidence="1" type="ORF">MKP09_08445</name>
</gene>
<dbReference type="InterPro" id="IPR022298">
    <property type="entry name" value="Conjug_transposon_TraN"/>
</dbReference>
<dbReference type="Proteomes" id="UP001202248">
    <property type="component" value="Unassembled WGS sequence"/>
</dbReference>
<comment type="caution">
    <text evidence="1">The sequence shown here is derived from an EMBL/GenBank/DDBJ whole genome shotgun (WGS) entry which is preliminary data.</text>
</comment>
<dbReference type="NCBIfam" id="TIGR03780">
    <property type="entry name" value="Bac_Flav_CT_N"/>
    <property type="match status" value="1"/>
</dbReference>
<dbReference type="EMBL" id="JAKWBL010000001">
    <property type="protein sequence ID" value="MCH5597928.1"/>
    <property type="molecule type" value="Genomic_DNA"/>
</dbReference>
<proteinExistence type="predicted"/>
<dbReference type="RefSeq" id="WP_240827280.1">
    <property type="nucleotide sequence ID" value="NZ_JAKWBL010000001.1"/>
</dbReference>
<evidence type="ECO:0000313" key="2">
    <source>
        <dbReference type="Proteomes" id="UP001202248"/>
    </source>
</evidence>
<dbReference type="Pfam" id="PF13595">
    <property type="entry name" value="DUF4138"/>
    <property type="match status" value="1"/>
</dbReference>
<sequence length="268" mass="30017">MDRGVHFYCACIRLGTGKRSAALKPYLLGISDTKTTNIIFPYAIKSVDRGAADVLVQKASGVENVLQIKAAIPDLNETNLTVITADGRFYSYLLHYEYDPAILNVKMEGAPDNKWGIFNSEATTDKISSNASRVFNKQPFIRSCKVKSYKIGLSLKGVYAAGGIIYFQLELKNNSWIDYPIRQLRLYIKDAKTAKRTASQEIEIKPAYILGNQKCIYSRSAQKLVIAVPGFTIPDKKKFLIEIQEANGGRHLQLPITNKKLTKAWLVF</sequence>